<dbReference type="Pfam" id="PF21906">
    <property type="entry name" value="WHD_NrtR"/>
    <property type="match status" value="1"/>
</dbReference>
<dbReference type="CDD" id="cd18873">
    <property type="entry name" value="NUDIX_NadM_like"/>
    <property type="match status" value="1"/>
</dbReference>
<reference evidence="2 3" key="1">
    <citation type="submission" date="2016-10" db="EMBL/GenBank/DDBJ databases">
        <authorList>
            <person name="de Groot N.N."/>
        </authorList>
    </citation>
    <scope>NUCLEOTIDE SEQUENCE [LARGE SCALE GENOMIC DNA]</scope>
    <source>
        <strain evidence="2 3">DSM 25186</strain>
    </source>
</reference>
<dbReference type="SUPFAM" id="SSF55811">
    <property type="entry name" value="Nudix"/>
    <property type="match status" value="1"/>
</dbReference>
<dbReference type="Proteomes" id="UP000198510">
    <property type="component" value="Unassembled WGS sequence"/>
</dbReference>
<proteinExistence type="predicted"/>
<evidence type="ECO:0000313" key="3">
    <source>
        <dbReference type="Proteomes" id="UP000198510"/>
    </source>
</evidence>
<dbReference type="InterPro" id="IPR015797">
    <property type="entry name" value="NUDIX_hydrolase-like_dom_sf"/>
</dbReference>
<dbReference type="EMBL" id="FNFO01000002">
    <property type="protein sequence ID" value="SDK21714.1"/>
    <property type="molecule type" value="Genomic_DNA"/>
</dbReference>
<dbReference type="PROSITE" id="PS51462">
    <property type="entry name" value="NUDIX"/>
    <property type="match status" value="1"/>
</dbReference>
<dbReference type="Pfam" id="PF00293">
    <property type="entry name" value="NUDIX"/>
    <property type="match status" value="1"/>
</dbReference>
<dbReference type="InterPro" id="IPR054105">
    <property type="entry name" value="WHD_NrtR"/>
</dbReference>
<dbReference type="InterPro" id="IPR000086">
    <property type="entry name" value="NUDIX_hydrolase_dom"/>
</dbReference>
<dbReference type="Gene3D" id="3.90.79.10">
    <property type="entry name" value="Nucleoside Triphosphate Pyrophosphohydrolase"/>
    <property type="match status" value="1"/>
</dbReference>
<dbReference type="STRING" id="1075417.SAMN05421823_102167"/>
<dbReference type="InterPro" id="IPR036390">
    <property type="entry name" value="WH_DNA-bd_sf"/>
</dbReference>
<sequence>MNIDKYFQAESPAQYLPYLNVSGVIFGFHLNQLKVLLLRWQGTQEWCLPLGIVEVDESVDQAAQRIMQQRTGLKEIFLQQFHTFGETNRYNREATIRRLHLTEQQAHLWPPRVVSISYLALVDYTKVVVQPGPYMDLCGWWLWNQLPPMLFDHAEIIRMAHRTLCQQLHWQPIGYNLLADKFTLPELRHLYETILGRELDPRNFQRKILNLGILERLNERRKGVAHKAPYLYRFHKQRYERALREGNLSFL</sequence>
<feature type="domain" description="Nudix hydrolase" evidence="1">
    <location>
        <begin position="16"/>
        <end position="165"/>
    </location>
</feature>
<organism evidence="2 3">
    <name type="scientific">Catalinimonas alkaloidigena</name>
    <dbReference type="NCBI Taxonomy" id="1075417"/>
    <lineage>
        <taxon>Bacteria</taxon>
        <taxon>Pseudomonadati</taxon>
        <taxon>Bacteroidota</taxon>
        <taxon>Cytophagia</taxon>
        <taxon>Cytophagales</taxon>
        <taxon>Catalimonadaceae</taxon>
        <taxon>Catalinimonas</taxon>
    </lineage>
</organism>
<accession>A0A1G9A4E1</accession>
<dbReference type="OrthoDB" id="9786141at2"/>
<evidence type="ECO:0000259" key="1">
    <source>
        <dbReference type="PROSITE" id="PS51462"/>
    </source>
</evidence>
<dbReference type="AlphaFoldDB" id="A0A1G9A4E1"/>
<protein>
    <submittedName>
        <fullName evidence="2">ADP-ribose pyrophosphatase YjhB, NUDIX family</fullName>
    </submittedName>
</protein>
<dbReference type="PANTHER" id="PTHR43736">
    <property type="entry name" value="ADP-RIBOSE PYROPHOSPHATASE"/>
    <property type="match status" value="1"/>
</dbReference>
<dbReference type="RefSeq" id="WP_089679607.1">
    <property type="nucleotide sequence ID" value="NZ_FNFO01000002.1"/>
</dbReference>
<dbReference type="Gene3D" id="1.10.10.10">
    <property type="entry name" value="Winged helix-like DNA-binding domain superfamily/Winged helix DNA-binding domain"/>
    <property type="match status" value="1"/>
</dbReference>
<dbReference type="PANTHER" id="PTHR43736:SF4">
    <property type="entry name" value="SLR1690 PROTEIN"/>
    <property type="match status" value="1"/>
</dbReference>
<gene>
    <name evidence="2" type="ORF">SAMN05421823_102167</name>
</gene>
<dbReference type="InterPro" id="IPR036388">
    <property type="entry name" value="WH-like_DNA-bd_sf"/>
</dbReference>
<evidence type="ECO:0000313" key="2">
    <source>
        <dbReference type="EMBL" id="SDK21714.1"/>
    </source>
</evidence>
<keyword evidence="3" id="KW-1185">Reference proteome</keyword>
<name>A0A1G9A4E1_9BACT</name>
<dbReference type="SUPFAM" id="SSF46785">
    <property type="entry name" value="Winged helix' DNA-binding domain"/>
    <property type="match status" value="1"/>
</dbReference>